<evidence type="ECO:0000256" key="1">
    <source>
        <dbReference type="SAM" id="MobiDB-lite"/>
    </source>
</evidence>
<protein>
    <submittedName>
        <fullName evidence="2">Uncharacterized protein</fullName>
    </submittedName>
</protein>
<organism evidence="2 3">
    <name type="scientific">Aegilops tauschii subsp. strangulata</name>
    <name type="common">Goatgrass</name>
    <dbReference type="NCBI Taxonomy" id="200361"/>
    <lineage>
        <taxon>Eukaryota</taxon>
        <taxon>Viridiplantae</taxon>
        <taxon>Streptophyta</taxon>
        <taxon>Embryophyta</taxon>
        <taxon>Tracheophyta</taxon>
        <taxon>Spermatophyta</taxon>
        <taxon>Magnoliopsida</taxon>
        <taxon>Liliopsida</taxon>
        <taxon>Poales</taxon>
        <taxon>Poaceae</taxon>
        <taxon>BOP clade</taxon>
        <taxon>Pooideae</taxon>
        <taxon>Triticodae</taxon>
        <taxon>Triticeae</taxon>
        <taxon>Triticinae</taxon>
        <taxon>Aegilops</taxon>
    </lineage>
</organism>
<evidence type="ECO:0000313" key="2">
    <source>
        <dbReference type="EnsemblPlants" id="AET4Gv20540000.1"/>
    </source>
</evidence>
<feature type="compositionally biased region" description="Polar residues" evidence="1">
    <location>
        <begin position="54"/>
        <end position="63"/>
    </location>
</feature>
<reference evidence="2" key="3">
    <citation type="journal article" date="2017" name="Nature">
        <title>Genome sequence of the progenitor of the wheat D genome Aegilops tauschii.</title>
        <authorList>
            <person name="Luo M.C."/>
            <person name="Gu Y.Q."/>
            <person name="Puiu D."/>
            <person name="Wang H."/>
            <person name="Twardziok S.O."/>
            <person name="Deal K.R."/>
            <person name="Huo N."/>
            <person name="Zhu T."/>
            <person name="Wang L."/>
            <person name="Wang Y."/>
            <person name="McGuire P.E."/>
            <person name="Liu S."/>
            <person name="Long H."/>
            <person name="Ramasamy R.K."/>
            <person name="Rodriguez J.C."/>
            <person name="Van S.L."/>
            <person name="Yuan L."/>
            <person name="Wang Z."/>
            <person name="Xia Z."/>
            <person name="Xiao L."/>
            <person name="Anderson O.D."/>
            <person name="Ouyang S."/>
            <person name="Liang Y."/>
            <person name="Zimin A.V."/>
            <person name="Pertea G."/>
            <person name="Qi P."/>
            <person name="Bennetzen J.L."/>
            <person name="Dai X."/>
            <person name="Dawson M.W."/>
            <person name="Muller H.G."/>
            <person name="Kugler K."/>
            <person name="Rivarola-Duarte L."/>
            <person name="Spannagl M."/>
            <person name="Mayer K.F.X."/>
            <person name="Lu F.H."/>
            <person name="Bevan M.W."/>
            <person name="Leroy P."/>
            <person name="Li P."/>
            <person name="You F.M."/>
            <person name="Sun Q."/>
            <person name="Liu Z."/>
            <person name="Lyons E."/>
            <person name="Wicker T."/>
            <person name="Salzberg S.L."/>
            <person name="Devos K.M."/>
            <person name="Dvorak J."/>
        </authorList>
    </citation>
    <scope>NUCLEOTIDE SEQUENCE [LARGE SCALE GENOMIC DNA]</scope>
    <source>
        <strain evidence="2">cv. AL8/78</strain>
    </source>
</reference>
<evidence type="ECO:0000313" key="3">
    <source>
        <dbReference type="Proteomes" id="UP000015105"/>
    </source>
</evidence>
<reference evidence="3" key="2">
    <citation type="journal article" date="2017" name="Nat. Plants">
        <title>The Aegilops tauschii genome reveals multiple impacts of transposons.</title>
        <authorList>
            <person name="Zhao G."/>
            <person name="Zou C."/>
            <person name="Li K."/>
            <person name="Wang K."/>
            <person name="Li T."/>
            <person name="Gao L."/>
            <person name="Zhang X."/>
            <person name="Wang H."/>
            <person name="Yang Z."/>
            <person name="Liu X."/>
            <person name="Jiang W."/>
            <person name="Mao L."/>
            <person name="Kong X."/>
            <person name="Jiao Y."/>
            <person name="Jia J."/>
        </authorList>
    </citation>
    <scope>NUCLEOTIDE SEQUENCE [LARGE SCALE GENOMIC DNA]</scope>
    <source>
        <strain evidence="3">cv. AL8/78</strain>
    </source>
</reference>
<feature type="region of interest" description="Disordered" evidence="1">
    <location>
        <begin position="50"/>
        <end position="72"/>
    </location>
</feature>
<keyword evidence="3" id="KW-1185">Reference proteome</keyword>
<proteinExistence type="predicted"/>
<dbReference type="AlphaFoldDB" id="A0A453IEY3"/>
<accession>A0A453IEY3</accession>
<dbReference type="Gramene" id="AET4Gv20540000.1">
    <property type="protein sequence ID" value="AET4Gv20540000.1"/>
    <property type="gene ID" value="AET4Gv20540000"/>
</dbReference>
<reference evidence="3" key="1">
    <citation type="journal article" date="2014" name="Science">
        <title>Ancient hybridizations among the ancestral genomes of bread wheat.</title>
        <authorList>
            <consortium name="International Wheat Genome Sequencing Consortium,"/>
            <person name="Marcussen T."/>
            <person name="Sandve S.R."/>
            <person name="Heier L."/>
            <person name="Spannagl M."/>
            <person name="Pfeifer M."/>
            <person name="Jakobsen K.S."/>
            <person name="Wulff B.B."/>
            <person name="Steuernagel B."/>
            <person name="Mayer K.F."/>
            <person name="Olsen O.A."/>
        </authorList>
    </citation>
    <scope>NUCLEOTIDE SEQUENCE [LARGE SCALE GENOMIC DNA]</scope>
    <source>
        <strain evidence="3">cv. AL8/78</strain>
    </source>
</reference>
<sequence length="72" mass="8179">GPAHERRHGRTNAPILFFFTVTTWLQHRLTQPIQRRGIYTLAHTGPAATLGHARTNQPHTCSPFTWPAHTRS</sequence>
<dbReference type="EnsemblPlants" id="AET4Gv20540000.1">
    <property type="protein sequence ID" value="AET4Gv20540000.1"/>
    <property type="gene ID" value="AET4Gv20540000"/>
</dbReference>
<name>A0A453IEY3_AEGTS</name>
<reference evidence="2" key="4">
    <citation type="submission" date="2019-03" db="UniProtKB">
        <authorList>
            <consortium name="EnsemblPlants"/>
        </authorList>
    </citation>
    <scope>IDENTIFICATION</scope>
</reference>
<reference evidence="2" key="5">
    <citation type="journal article" date="2021" name="G3 (Bethesda)">
        <title>Aegilops tauschii genome assembly Aet v5.0 features greater sequence contiguity and improved annotation.</title>
        <authorList>
            <person name="Wang L."/>
            <person name="Zhu T."/>
            <person name="Rodriguez J.C."/>
            <person name="Deal K.R."/>
            <person name="Dubcovsky J."/>
            <person name="McGuire P.E."/>
            <person name="Lux T."/>
            <person name="Spannagl M."/>
            <person name="Mayer K.F.X."/>
            <person name="Baldrich P."/>
            <person name="Meyers B.C."/>
            <person name="Huo N."/>
            <person name="Gu Y.Q."/>
            <person name="Zhou H."/>
            <person name="Devos K.M."/>
            <person name="Bennetzen J.L."/>
            <person name="Unver T."/>
            <person name="Budak H."/>
            <person name="Gulick P.J."/>
            <person name="Galiba G."/>
            <person name="Kalapos B."/>
            <person name="Nelson D.R."/>
            <person name="Li P."/>
            <person name="You F.M."/>
            <person name="Luo M.C."/>
            <person name="Dvorak J."/>
        </authorList>
    </citation>
    <scope>NUCLEOTIDE SEQUENCE [LARGE SCALE GENOMIC DNA]</scope>
    <source>
        <strain evidence="2">cv. AL8/78</strain>
    </source>
</reference>
<dbReference type="Proteomes" id="UP000015105">
    <property type="component" value="Chromosome 4D"/>
</dbReference>